<feature type="transmembrane region" description="Helical" evidence="7">
    <location>
        <begin position="270"/>
        <end position="294"/>
    </location>
</feature>
<evidence type="ECO:0000256" key="2">
    <source>
        <dbReference type="ARBA" id="ARBA00022448"/>
    </source>
</evidence>
<comment type="similarity">
    <text evidence="7">Belongs to the binding-protein-dependent transport system permease family.</text>
</comment>
<protein>
    <submittedName>
        <fullName evidence="10">ABC transporter permease</fullName>
    </submittedName>
</protein>
<feature type="transmembrane region" description="Helical" evidence="7">
    <location>
        <begin position="41"/>
        <end position="59"/>
    </location>
</feature>
<evidence type="ECO:0000313" key="10">
    <source>
        <dbReference type="EMBL" id="GAA3663236.1"/>
    </source>
</evidence>
<evidence type="ECO:0000256" key="8">
    <source>
        <dbReference type="SAM" id="MobiDB-lite"/>
    </source>
</evidence>
<proteinExistence type="inferred from homology"/>
<evidence type="ECO:0000256" key="1">
    <source>
        <dbReference type="ARBA" id="ARBA00004651"/>
    </source>
</evidence>
<dbReference type="InterPro" id="IPR000515">
    <property type="entry name" value="MetI-like"/>
</dbReference>
<keyword evidence="11" id="KW-1185">Reference proteome</keyword>
<dbReference type="CDD" id="cd06261">
    <property type="entry name" value="TM_PBP2"/>
    <property type="match status" value="1"/>
</dbReference>
<evidence type="ECO:0000256" key="6">
    <source>
        <dbReference type="ARBA" id="ARBA00023136"/>
    </source>
</evidence>
<gene>
    <name evidence="10" type="ORF">GCM10022202_26180</name>
</gene>
<feature type="transmembrane region" description="Helical" evidence="7">
    <location>
        <begin position="164"/>
        <end position="190"/>
    </location>
</feature>
<reference evidence="11" key="1">
    <citation type="journal article" date="2019" name="Int. J. Syst. Evol. Microbiol.">
        <title>The Global Catalogue of Microorganisms (GCM) 10K type strain sequencing project: providing services to taxonomists for standard genome sequencing and annotation.</title>
        <authorList>
            <consortium name="The Broad Institute Genomics Platform"/>
            <consortium name="The Broad Institute Genome Sequencing Center for Infectious Disease"/>
            <person name="Wu L."/>
            <person name="Ma J."/>
        </authorList>
    </citation>
    <scope>NUCLEOTIDE SEQUENCE [LARGE SCALE GENOMIC DNA]</scope>
    <source>
        <strain evidence="11">JCM 16546</strain>
    </source>
</reference>
<keyword evidence="6 7" id="KW-0472">Membrane</keyword>
<comment type="caution">
    <text evidence="10">The sequence shown here is derived from an EMBL/GenBank/DDBJ whole genome shotgun (WGS) entry which is preliminary data.</text>
</comment>
<dbReference type="Proteomes" id="UP001410795">
    <property type="component" value="Unassembled WGS sequence"/>
</dbReference>
<dbReference type="InterPro" id="IPR045621">
    <property type="entry name" value="BPD_transp_1_N"/>
</dbReference>
<dbReference type="Pfam" id="PF19300">
    <property type="entry name" value="BPD_transp_1_N"/>
    <property type="match status" value="1"/>
</dbReference>
<evidence type="ECO:0000256" key="3">
    <source>
        <dbReference type="ARBA" id="ARBA00022475"/>
    </source>
</evidence>
<dbReference type="RefSeq" id="WP_221857355.1">
    <property type="nucleotide sequence ID" value="NZ_BAAAYV010000012.1"/>
</dbReference>
<dbReference type="Gene3D" id="1.10.3720.10">
    <property type="entry name" value="MetI-like"/>
    <property type="match status" value="1"/>
</dbReference>
<evidence type="ECO:0000256" key="7">
    <source>
        <dbReference type="RuleBase" id="RU363032"/>
    </source>
</evidence>
<dbReference type="PANTHER" id="PTHR43163:SF6">
    <property type="entry name" value="DIPEPTIDE TRANSPORT SYSTEM PERMEASE PROTEIN DPPB-RELATED"/>
    <property type="match status" value="1"/>
</dbReference>
<dbReference type="PROSITE" id="PS50928">
    <property type="entry name" value="ABC_TM1"/>
    <property type="match status" value="1"/>
</dbReference>
<name>A0ABP7BP17_9MICO</name>
<dbReference type="Pfam" id="PF00528">
    <property type="entry name" value="BPD_transp_1"/>
    <property type="match status" value="1"/>
</dbReference>
<evidence type="ECO:0000259" key="9">
    <source>
        <dbReference type="PROSITE" id="PS50928"/>
    </source>
</evidence>
<dbReference type="InterPro" id="IPR035906">
    <property type="entry name" value="MetI-like_sf"/>
</dbReference>
<keyword evidence="4 7" id="KW-0812">Transmembrane</keyword>
<keyword evidence="2 7" id="KW-0813">Transport</keyword>
<dbReference type="PANTHER" id="PTHR43163">
    <property type="entry name" value="DIPEPTIDE TRANSPORT SYSTEM PERMEASE PROTEIN DPPB-RELATED"/>
    <property type="match status" value="1"/>
</dbReference>
<accession>A0ABP7BP17</accession>
<evidence type="ECO:0000256" key="4">
    <source>
        <dbReference type="ARBA" id="ARBA00022692"/>
    </source>
</evidence>
<organism evidence="10 11">
    <name type="scientific">Microbacterium marinilacus</name>
    <dbReference type="NCBI Taxonomy" id="415209"/>
    <lineage>
        <taxon>Bacteria</taxon>
        <taxon>Bacillati</taxon>
        <taxon>Actinomycetota</taxon>
        <taxon>Actinomycetes</taxon>
        <taxon>Micrococcales</taxon>
        <taxon>Microbacteriaceae</taxon>
        <taxon>Microbacterium</taxon>
    </lineage>
</organism>
<keyword evidence="3" id="KW-1003">Cell membrane</keyword>
<keyword evidence="5 7" id="KW-1133">Transmembrane helix</keyword>
<feature type="region of interest" description="Disordered" evidence="8">
    <location>
        <begin position="1"/>
        <end position="21"/>
    </location>
</feature>
<evidence type="ECO:0000313" key="11">
    <source>
        <dbReference type="Proteomes" id="UP001410795"/>
    </source>
</evidence>
<comment type="subcellular location">
    <subcellularLocation>
        <location evidence="1 7">Cell membrane</location>
        <topology evidence="1 7">Multi-pass membrane protein</topology>
    </subcellularLocation>
</comment>
<feature type="transmembrane region" description="Helical" evidence="7">
    <location>
        <begin position="314"/>
        <end position="340"/>
    </location>
</feature>
<feature type="domain" description="ABC transmembrane type-1" evidence="9">
    <location>
        <begin position="127"/>
        <end position="333"/>
    </location>
</feature>
<sequence>MTQSTVGEPGTGSPQPPAEERASLLGRASGSPLLRLIARRILVAIPLLLAVSVLVFVLMELMPGDPARNQAGMDATDEEVESVRRRLGLDRPWYERYFGWLFGALTGNLGTSSVSGRAVSTLLAERLPVTIEIVALAFVVSLAVALPVAIVAARRPGGWFDRAVMVGAMTLLAVPNYVMALLLVLLFSVTLRMLPSIGFVAFDVDPIRNIQSVIMPVLALAIPLGCFYARFLRGDLVEQIKSADYIDTARAKGAGPWRVLWNHAFRNSSFGLLTIVGLNVGALVGGTVIIEQIFVMPGLGLMMLEGVGSRDIAVVQICVFIFAAVAIFANLAVDVMYAVLDPRIRYGSR</sequence>
<feature type="transmembrane region" description="Helical" evidence="7">
    <location>
        <begin position="133"/>
        <end position="152"/>
    </location>
</feature>
<evidence type="ECO:0000256" key="5">
    <source>
        <dbReference type="ARBA" id="ARBA00022989"/>
    </source>
</evidence>
<dbReference type="SUPFAM" id="SSF161098">
    <property type="entry name" value="MetI-like"/>
    <property type="match status" value="1"/>
</dbReference>
<dbReference type="EMBL" id="BAAAYV010000012">
    <property type="protein sequence ID" value="GAA3663236.1"/>
    <property type="molecule type" value="Genomic_DNA"/>
</dbReference>
<feature type="transmembrane region" description="Helical" evidence="7">
    <location>
        <begin position="210"/>
        <end position="231"/>
    </location>
</feature>